<evidence type="ECO:0000256" key="2">
    <source>
        <dbReference type="ARBA" id="ARBA00022729"/>
    </source>
</evidence>
<organism evidence="5 6">
    <name type="scientific">Bradyrhizobium centrolobii</name>
    <dbReference type="NCBI Taxonomy" id="1505087"/>
    <lineage>
        <taxon>Bacteria</taxon>
        <taxon>Pseudomonadati</taxon>
        <taxon>Pseudomonadota</taxon>
        <taxon>Alphaproteobacteria</taxon>
        <taxon>Hyphomicrobiales</taxon>
        <taxon>Nitrobacteraceae</taxon>
        <taxon>Bradyrhizobium</taxon>
    </lineage>
</organism>
<proteinExistence type="inferred from homology"/>
<name>A0A176YN19_9BRAD</name>
<dbReference type="EMBL" id="LUUB01000061">
    <property type="protein sequence ID" value="OAF08592.1"/>
    <property type="molecule type" value="Genomic_DNA"/>
</dbReference>
<keyword evidence="6" id="KW-1185">Reference proteome</keyword>
<comment type="similarity">
    <text evidence="1">Belongs to the leucine-binding protein family.</text>
</comment>
<evidence type="ECO:0000256" key="1">
    <source>
        <dbReference type="ARBA" id="ARBA00010062"/>
    </source>
</evidence>
<dbReference type="Proteomes" id="UP000076959">
    <property type="component" value="Unassembled WGS sequence"/>
</dbReference>
<dbReference type="PANTHER" id="PTHR47235">
    <property type="entry name" value="BLR6548 PROTEIN"/>
    <property type="match status" value="1"/>
</dbReference>
<dbReference type="STRING" id="1505087.AYJ54_14360"/>
<dbReference type="Gene3D" id="3.40.50.2300">
    <property type="match status" value="2"/>
</dbReference>
<evidence type="ECO:0000259" key="4">
    <source>
        <dbReference type="Pfam" id="PF13458"/>
    </source>
</evidence>
<dbReference type="AlphaFoldDB" id="A0A176YN19"/>
<reference evidence="5 6" key="1">
    <citation type="submission" date="2016-03" db="EMBL/GenBank/DDBJ databases">
        <title>Draft Genome Sequence of the Strain BR 10245 (Bradyrhizobium sp.) isolated from nodules of Centrolobium paraense.</title>
        <authorList>
            <person name="Simoes-Araujo J.L.Sr."/>
            <person name="Barauna A.C."/>
            <person name="Silva K."/>
            <person name="Zilli J.E."/>
        </authorList>
    </citation>
    <scope>NUCLEOTIDE SEQUENCE [LARGE SCALE GENOMIC DNA]</scope>
    <source>
        <strain evidence="5 6">BR 10245</strain>
    </source>
</reference>
<feature type="domain" description="Leucine-binding protein" evidence="4">
    <location>
        <begin position="38"/>
        <end position="393"/>
    </location>
</feature>
<dbReference type="PANTHER" id="PTHR47235:SF1">
    <property type="entry name" value="BLR6548 PROTEIN"/>
    <property type="match status" value="1"/>
</dbReference>
<keyword evidence="2 3" id="KW-0732">Signal</keyword>
<evidence type="ECO:0000256" key="3">
    <source>
        <dbReference type="SAM" id="SignalP"/>
    </source>
</evidence>
<evidence type="ECO:0000313" key="6">
    <source>
        <dbReference type="Proteomes" id="UP000076959"/>
    </source>
</evidence>
<dbReference type="SUPFAM" id="SSF53822">
    <property type="entry name" value="Periplasmic binding protein-like I"/>
    <property type="match status" value="1"/>
</dbReference>
<dbReference type="InterPro" id="IPR028082">
    <property type="entry name" value="Peripla_BP_I"/>
</dbReference>
<accession>A0A176YN19</accession>
<feature type="signal peptide" evidence="3">
    <location>
        <begin position="1"/>
        <end position="26"/>
    </location>
</feature>
<dbReference type="RefSeq" id="WP_063701077.1">
    <property type="nucleotide sequence ID" value="NZ_LUUB01000061.1"/>
</dbReference>
<dbReference type="InterPro" id="IPR028081">
    <property type="entry name" value="Leu-bd"/>
</dbReference>
<sequence>MTLISRMARIAPVSVALMIAATSVSAQKKYDIGATDAEIKIGNIMPYSGAASAGGAIGRAEAAYFAMINGAGGIGGRKIDFITYDDAYSPPKVVEQARKLVEGDEVLFMFSPFGTPSNSAIQKYLNAKKVPQLFVFSGASRFAAPEKFPWTMMGWLPTYRLEASIHAKYLLKEKPQAKIGVLYQNDDGGKDYLKGLKEALGDKASSMIVAEESFDVAEPTIDTHIAKLKASGADTLIDLASPKFAAQAIKRVAAFDWRPLHIVASFSRSLGGVVKPAGLDNAQGIISATIAKDPEDRRWDNDPGMNAYNEFLTKAFPEGDRRDSNSLIGYGLAQMIIQVLKQCGDDLTRENVMKQATNLKDFRSEVLLPGIKMNTSPTNYTPVSQMQMTRLNGAGWEPVGDVISGDVR</sequence>
<evidence type="ECO:0000313" key="5">
    <source>
        <dbReference type="EMBL" id="OAF08592.1"/>
    </source>
</evidence>
<feature type="chain" id="PRO_5008054805" evidence="3">
    <location>
        <begin position="27"/>
        <end position="408"/>
    </location>
</feature>
<dbReference type="OrthoDB" id="9770729at2"/>
<gene>
    <name evidence="5" type="ORF">AYJ54_14360</name>
</gene>
<comment type="caution">
    <text evidence="5">The sequence shown here is derived from an EMBL/GenBank/DDBJ whole genome shotgun (WGS) entry which is preliminary data.</text>
</comment>
<dbReference type="CDD" id="cd06343">
    <property type="entry name" value="PBP1_ABC_ligand_binding-like"/>
    <property type="match status" value="1"/>
</dbReference>
<protein>
    <submittedName>
        <fullName evidence="5">Branched-chain amino acid ABC transporter substrate-binding protein</fullName>
    </submittedName>
</protein>
<dbReference type="Pfam" id="PF13458">
    <property type="entry name" value="Peripla_BP_6"/>
    <property type="match status" value="1"/>
</dbReference>